<proteinExistence type="predicted"/>
<sequence length="258" mass="27409">MTGLHKHHWPGDPDRPALALHCMMGSAAYWGPVAERLGRRVDLRGFDMPGHGRSGPWVEQPGGPDFHTAVTRIAASFIDRPLDLIGHSLGATVALRIAVAAPDAIRSLTLIEPVLFAAAPDAAQASRDRILADLLAQGRAEEAARLFIDVWGAMPFDDLPPPTRAAMVRQIAFVAATDETLSRDGANILHEGGLESIDAPVMIVLGQRSPPVVHGIAQALAQRLPDVGRAVVPGAGHMLPLTHPDQTADVIAVNLDRS</sequence>
<dbReference type="OrthoDB" id="9804723at2"/>
<accession>A0A4Q9GAT2</accession>
<keyword evidence="3" id="KW-1185">Reference proteome</keyword>
<evidence type="ECO:0000313" key="3">
    <source>
        <dbReference type="Proteomes" id="UP000293520"/>
    </source>
</evidence>
<name>A0A4Q9GAT2_9RHOB</name>
<dbReference type="GO" id="GO:0047372">
    <property type="term" value="F:monoacylglycerol lipase activity"/>
    <property type="evidence" value="ECO:0007669"/>
    <property type="project" value="TreeGrafter"/>
</dbReference>
<reference evidence="2 3" key="1">
    <citation type="submission" date="2019-02" db="EMBL/GenBank/DDBJ databases">
        <title>Paracoccus subflavus sp. nov., isolated from marine sediment of the Pacific Ocean.</title>
        <authorList>
            <person name="Zhang G."/>
        </authorList>
    </citation>
    <scope>NUCLEOTIDE SEQUENCE [LARGE SCALE GENOMIC DNA]</scope>
    <source>
        <strain evidence="2 3">GY0581</strain>
    </source>
</reference>
<dbReference type="Gene3D" id="3.40.50.1820">
    <property type="entry name" value="alpha/beta hydrolase"/>
    <property type="match status" value="1"/>
</dbReference>
<evidence type="ECO:0000313" key="2">
    <source>
        <dbReference type="EMBL" id="TBN43935.1"/>
    </source>
</evidence>
<evidence type="ECO:0000259" key="1">
    <source>
        <dbReference type="Pfam" id="PF12697"/>
    </source>
</evidence>
<dbReference type="Proteomes" id="UP000293520">
    <property type="component" value="Unassembled WGS sequence"/>
</dbReference>
<dbReference type="InterPro" id="IPR050266">
    <property type="entry name" value="AB_hydrolase_sf"/>
</dbReference>
<keyword evidence="2" id="KW-0378">Hydrolase</keyword>
<dbReference type="GO" id="GO:0016020">
    <property type="term" value="C:membrane"/>
    <property type="evidence" value="ECO:0007669"/>
    <property type="project" value="TreeGrafter"/>
</dbReference>
<dbReference type="SUPFAM" id="SSF53474">
    <property type="entry name" value="alpha/beta-Hydrolases"/>
    <property type="match status" value="1"/>
</dbReference>
<dbReference type="InterPro" id="IPR029058">
    <property type="entry name" value="AB_hydrolase_fold"/>
</dbReference>
<organism evidence="2 3">
    <name type="scientific">Paracoccus subflavus</name>
    <dbReference type="NCBI Taxonomy" id="2528244"/>
    <lineage>
        <taxon>Bacteria</taxon>
        <taxon>Pseudomonadati</taxon>
        <taxon>Pseudomonadota</taxon>
        <taxon>Alphaproteobacteria</taxon>
        <taxon>Rhodobacterales</taxon>
        <taxon>Paracoccaceae</taxon>
        <taxon>Paracoccus</taxon>
    </lineage>
</organism>
<dbReference type="EMBL" id="SISK01000001">
    <property type="protein sequence ID" value="TBN43935.1"/>
    <property type="molecule type" value="Genomic_DNA"/>
</dbReference>
<gene>
    <name evidence="2" type="ORF">EYE42_02100</name>
</gene>
<dbReference type="PANTHER" id="PTHR43798:SF5">
    <property type="entry name" value="MONOACYLGLYCEROL LIPASE ABHD6"/>
    <property type="match status" value="1"/>
</dbReference>
<dbReference type="RefSeq" id="WP_130989636.1">
    <property type="nucleotide sequence ID" value="NZ_SISK01000001.1"/>
</dbReference>
<dbReference type="AlphaFoldDB" id="A0A4Q9GAT2"/>
<dbReference type="PANTHER" id="PTHR43798">
    <property type="entry name" value="MONOACYLGLYCEROL LIPASE"/>
    <property type="match status" value="1"/>
</dbReference>
<dbReference type="InterPro" id="IPR000073">
    <property type="entry name" value="AB_hydrolase_1"/>
</dbReference>
<feature type="domain" description="AB hydrolase-1" evidence="1">
    <location>
        <begin position="19"/>
        <end position="250"/>
    </location>
</feature>
<dbReference type="GO" id="GO:0046464">
    <property type="term" value="P:acylglycerol catabolic process"/>
    <property type="evidence" value="ECO:0007669"/>
    <property type="project" value="TreeGrafter"/>
</dbReference>
<protein>
    <submittedName>
        <fullName evidence="2">Alpha/beta hydrolase</fullName>
    </submittedName>
</protein>
<dbReference type="Pfam" id="PF12697">
    <property type="entry name" value="Abhydrolase_6"/>
    <property type="match status" value="1"/>
</dbReference>
<comment type="caution">
    <text evidence="2">The sequence shown here is derived from an EMBL/GenBank/DDBJ whole genome shotgun (WGS) entry which is preliminary data.</text>
</comment>